<accession>A0ABT4X705</accession>
<sequence length="137" mass="15992">MKHDKEPERIILFDGVCNFCDMSVQFVIKHDPEGLFSFASLQSDIGQKLLKKYQLPVEQFDSLILIKAGQTYRKSTAVLHIVKSLPGLWRYLGIFLVIPRPLRDGVYSLIAKYRHKWFGKKDKCLIPDHDIRKRFLS</sequence>
<protein>
    <submittedName>
        <fullName evidence="1">Thiol-disulfide oxidoreductase DCC family protein</fullName>
    </submittedName>
</protein>
<dbReference type="PANTHER" id="PTHR33639">
    <property type="entry name" value="THIOL-DISULFIDE OXIDOREDUCTASE DCC"/>
    <property type="match status" value="1"/>
</dbReference>
<organism evidence="1 2">
    <name type="scientific">Bacillus changyiensis</name>
    <dbReference type="NCBI Taxonomy" id="3004103"/>
    <lineage>
        <taxon>Bacteria</taxon>
        <taxon>Bacillati</taxon>
        <taxon>Bacillota</taxon>
        <taxon>Bacilli</taxon>
        <taxon>Bacillales</taxon>
        <taxon>Bacillaceae</taxon>
        <taxon>Bacillus</taxon>
    </lineage>
</organism>
<name>A0ABT4X705_9BACI</name>
<evidence type="ECO:0000313" key="2">
    <source>
        <dbReference type="Proteomes" id="UP001211894"/>
    </source>
</evidence>
<dbReference type="Proteomes" id="UP001211894">
    <property type="component" value="Unassembled WGS sequence"/>
</dbReference>
<reference evidence="1 2" key="1">
    <citation type="submission" date="2023-01" db="EMBL/GenBank/DDBJ databases">
        <title>Bacillus changyiensis sp. nov., isolated from a coastal deposit.</title>
        <authorList>
            <person name="Xiao G."/>
            <person name="Lai Q."/>
            <person name="Hu Z."/>
            <person name="Shao Z."/>
        </authorList>
    </citation>
    <scope>NUCLEOTIDE SEQUENCE [LARGE SCALE GENOMIC DNA]</scope>
    <source>
        <strain evidence="1 2">CLL-7-23</strain>
    </source>
</reference>
<keyword evidence="2" id="KW-1185">Reference proteome</keyword>
<comment type="caution">
    <text evidence="1">The sequence shown here is derived from an EMBL/GenBank/DDBJ whole genome shotgun (WGS) entry which is preliminary data.</text>
</comment>
<dbReference type="PANTHER" id="PTHR33639:SF2">
    <property type="entry name" value="DUF393 DOMAIN-CONTAINING PROTEIN"/>
    <property type="match status" value="1"/>
</dbReference>
<evidence type="ECO:0000313" key="1">
    <source>
        <dbReference type="EMBL" id="MDA7028068.1"/>
    </source>
</evidence>
<gene>
    <name evidence="1" type="ORF">PJ311_15955</name>
</gene>
<dbReference type="EMBL" id="JAQKAB010000012">
    <property type="protein sequence ID" value="MDA7028068.1"/>
    <property type="molecule type" value="Genomic_DNA"/>
</dbReference>
<dbReference type="InterPro" id="IPR052927">
    <property type="entry name" value="DCC_oxidoreductase"/>
</dbReference>
<dbReference type="RefSeq" id="WP_271341954.1">
    <property type="nucleotide sequence ID" value="NZ_JAQKAB010000012.1"/>
</dbReference>
<dbReference type="InterPro" id="IPR007263">
    <property type="entry name" value="DCC1-like"/>
</dbReference>
<proteinExistence type="predicted"/>
<dbReference type="Pfam" id="PF04134">
    <property type="entry name" value="DCC1-like"/>
    <property type="match status" value="1"/>
</dbReference>